<proteinExistence type="predicted"/>
<dbReference type="Proteomes" id="UP000616151">
    <property type="component" value="Unassembled WGS sequence"/>
</dbReference>
<reference evidence="1" key="1">
    <citation type="submission" date="2021-01" db="EMBL/GenBank/DDBJ databases">
        <authorList>
            <person name="Sun Q."/>
        </authorList>
    </citation>
    <scope>NUCLEOTIDE SEQUENCE</scope>
    <source>
        <strain evidence="1">YIM B02566</strain>
    </source>
</reference>
<keyword evidence="2" id="KW-1185">Reference proteome</keyword>
<protein>
    <submittedName>
        <fullName evidence="1">N-formylglutamate amidohydrolase</fullName>
    </submittedName>
</protein>
<name>A0ACC5R1R1_9HYPH</name>
<evidence type="ECO:0000313" key="1">
    <source>
        <dbReference type="EMBL" id="MBK1866564.1"/>
    </source>
</evidence>
<organism evidence="1 2">
    <name type="scientific">Taklimakanibacter albus</name>
    <dbReference type="NCBI Taxonomy" id="2800327"/>
    <lineage>
        <taxon>Bacteria</taxon>
        <taxon>Pseudomonadati</taxon>
        <taxon>Pseudomonadota</taxon>
        <taxon>Alphaproteobacteria</taxon>
        <taxon>Hyphomicrobiales</taxon>
        <taxon>Aestuariivirgaceae</taxon>
        <taxon>Taklimakanibacter</taxon>
    </lineage>
</organism>
<dbReference type="EMBL" id="JAENHL010000006">
    <property type="protein sequence ID" value="MBK1866564.1"/>
    <property type="molecule type" value="Genomic_DNA"/>
</dbReference>
<comment type="caution">
    <text evidence="1">The sequence shown here is derived from an EMBL/GenBank/DDBJ whole genome shotgun (WGS) entry which is preliminary data.</text>
</comment>
<gene>
    <name evidence="1" type="ORF">JHL16_09390</name>
</gene>
<sequence length="259" mass="28970">MPDAMTEPPILQPDEPAPLEIHNSEAGSDFFLICEHAGRLLPRGAGTLGLPDTELTRHIAWDIGARDVALALADRLDAPLFMQRYSRLFCDCNRKPHVASFAPEVSEATVIPGNQGLSDAERHRRAEAVFWPFQKGVAAALDRRLEEKRRTLLVTIHSFTPVFLGRSRPWEVGVMFRKDKNFAPPITQWLGENTQYTVGINEPYKVSDDDYAVPVHGEGRNLPHVEFEIRNDLIPDRKAADKWAELLARALKFGAAAVS</sequence>
<evidence type="ECO:0000313" key="2">
    <source>
        <dbReference type="Proteomes" id="UP000616151"/>
    </source>
</evidence>
<accession>A0ACC5R1R1</accession>